<dbReference type="AlphaFoldDB" id="A0A7C9W713"/>
<evidence type="ECO:0000256" key="1">
    <source>
        <dbReference type="ARBA" id="ARBA00005820"/>
    </source>
</evidence>
<accession>A0A7C9W713</accession>
<dbReference type="InterPro" id="IPR016032">
    <property type="entry name" value="Sig_transdc_resp-reg_C-effctor"/>
</dbReference>
<dbReference type="SUPFAM" id="SSF48452">
    <property type="entry name" value="TPR-like"/>
    <property type="match status" value="1"/>
</dbReference>
<dbReference type="PANTHER" id="PTHR35807">
    <property type="entry name" value="TRANSCRIPTIONAL REGULATOR REDD-RELATED"/>
    <property type="match status" value="1"/>
</dbReference>
<evidence type="ECO:0000313" key="8">
    <source>
        <dbReference type="EMBL" id="NGY65877.1"/>
    </source>
</evidence>
<dbReference type="Gene3D" id="1.25.40.10">
    <property type="entry name" value="Tetratricopeptide repeat domain"/>
    <property type="match status" value="1"/>
</dbReference>
<evidence type="ECO:0000313" key="9">
    <source>
        <dbReference type="Proteomes" id="UP000481360"/>
    </source>
</evidence>
<feature type="region of interest" description="Disordered" evidence="6">
    <location>
        <begin position="193"/>
        <end position="217"/>
    </location>
</feature>
<keyword evidence="3 5" id="KW-0238">DNA-binding</keyword>
<dbReference type="SUPFAM" id="SSF46894">
    <property type="entry name" value="C-terminal effector domain of the bipartite response regulators"/>
    <property type="match status" value="1"/>
</dbReference>
<keyword evidence="9" id="KW-1185">Reference proteome</keyword>
<dbReference type="GO" id="GO:0003677">
    <property type="term" value="F:DNA binding"/>
    <property type="evidence" value="ECO:0007669"/>
    <property type="project" value="UniProtKB-UniRule"/>
</dbReference>
<evidence type="ECO:0000256" key="4">
    <source>
        <dbReference type="ARBA" id="ARBA00023163"/>
    </source>
</evidence>
<evidence type="ECO:0000256" key="6">
    <source>
        <dbReference type="SAM" id="MobiDB-lite"/>
    </source>
</evidence>
<feature type="DNA-binding region" description="OmpR/PhoB-type" evidence="5">
    <location>
        <begin position="1"/>
        <end position="64"/>
    </location>
</feature>
<comment type="caution">
    <text evidence="8">The sequence shown here is derived from an EMBL/GenBank/DDBJ whole genome shotgun (WGS) entry which is preliminary data.</text>
</comment>
<dbReference type="SMART" id="SM01043">
    <property type="entry name" value="BTAD"/>
    <property type="match status" value="1"/>
</dbReference>
<feature type="domain" description="OmpR/PhoB-type" evidence="7">
    <location>
        <begin position="1"/>
        <end position="64"/>
    </location>
</feature>
<protein>
    <submittedName>
        <fullName evidence="8">AfsR/SARP family transcriptional regulator</fullName>
    </submittedName>
</protein>
<comment type="similarity">
    <text evidence="1">Belongs to the AfsR/DnrI/RedD regulatory family.</text>
</comment>
<evidence type="ECO:0000259" key="7">
    <source>
        <dbReference type="PROSITE" id="PS51755"/>
    </source>
</evidence>
<dbReference type="GO" id="GO:0000160">
    <property type="term" value="P:phosphorelay signal transduction system"/>
    <property type="evidence" value="ECO:0007669"/>
    <property type="project" value="InterPro"/>
</dbReference>
<feature type="compositionally biased region" description="Polar residues" evidence="6">
    <location>
        <begin position="204"/>
        <end position="217"/>
    </location>
</feature>
<dbReference type="InterPro" id="IPR011990">
    <property type="entry name" value="TPR-like_helical_dom_sf"/>
</dbReference>
<organism evidence="8 9">
    <name type="scientific">Lentzea alba</name>
    <dbReference type="NCBI Taxonomy" id="2714351"/>
    <lineage>
        <taxon>Bacteria</taxon>
        <taxon>Bacillati</taxon>
        <taxon>Actinomycetota</taxon>
        <taxon>Actinomycetes</taxon>
        <taxon>Pseudonocardiales</taxon>
        <taxon>Pseudonocardiaceae</taxon>
        <taxon>Lentzea</taxon>
    </lineage>
</organism>
<sequence length="217" mass="24621">MFAVLAVEANRVVAVEQLLERVWTEDLPHRGRQVLRNYLSRLRLLLSPEGIGIERRPNGYVLLADPDVVDLHRFRRLVIRARRADDVQALSLFDQAMVLWQGEPFTGLDTPWLAAVRTGLERERIAAQLDRVDVALRCGQHTEILPELFALAELEDVNERVAAQFMLALHRAGRTTDALAHYRQLHARYAPARTGGCPEPLSAPDQNMTPHPWSDQT</sequence>
<evidence type="ECO:0000256" key="2">
    <source>
        <dbReference type="ARBA" id="ARBA00023015"/>
    </source>
</evidence>
<dbReference type="InterPro" id="IPR051677">
    <property type="entry name" value="AfsR-DnrI-RedD_regulator"/>
</dbReference>
<dbReference type="EMBL" id="JAAMPJ010000018">
    <property type="protein sequence ID" value="NGY65877.1"/>
    <property type="molecule type" value="Genomic_DNA"/>
</dbReference>
<dbReference type="RefSeq" id="WP_166055047.1">
    <property type="nucleotide sequence ID" value="NZ_JAAMPJ010000018.1"/>
</dbReference>
<reference evidence="8 9" key="1">
    <citation type="submission" date="2020-03" db="EMBL/GenBank/DDBJ databases">
        <title>Isolation and identification of active actinomycetes.</title>
        <authorList>
            <person name="Sun X."/>
        </authorList>
    </citation>
    <scope>NUCLEOTIDE SEQUENCE [LARGE SCALE GENOMIC DNA]</scope>
    <source>
        <strain evidence="8 9">NEAU-D13</strain>
    </source>
</reference>
<dbReference type="InterPro" id="IPR036388">
    <property type="entry name" value="WH-like_DNA-bd_sf"/>
</dbReference>
<dbReference type="GO" id="GO:0006355">
    <property type="term" value="P:regulation of DNA-templated transcription"/>
    <property type="evidence" value="ECO:0007669"/>
    <property type="project" value="InterPro"/>
</dbReference>
<gene>
    <name evidence="8" type="ORF">G7043_44020</name>
</gene>
<dbReference type="PROSITE" id="PS51755">
    <property type="entry name" value="OMPR_PHOB"/>
    <property type="match status" value="1"/>
</dbReference>
<dbReference type="Gene3D" id="1.10.10.10">
    <property type="entry name" value="Winged helix-like DNA-binding domain superfamily/Winged helix DNA-binding domain"/>
    <property type="match status" value="1"/>
</dbReference>
<dbReference type="CDD" id="cd15831">
    <property type="entry name" value="BTAD"/>
    <property type="match status" value="1"/>
</dbReference>
<dbReference type="Pfam" id="PF03704">
    <property type="entry name" value="BTAD"/>
    <property type="match status" value="1"/>
</dbReference>
<dbReference type="InterPro" id="IPR005158">
    <property type="entry name" value="BTAD"/>
</dbReference>
<dbReference type="Proteomes" id="UP000481360">
    <property type="component" value="Unassembled WGS sequence"/>
</dbReference>
<keyword evidence="2" id="KW-0805">Transcription regulation</keyword>
<evidence type="ECO:0000256" key="5">
    <source>
        <dbReference type="PROSITE-ProRule" id="PRU01091"/>
    </source>
</evidence>
<dbReference type="InterPro" id="IPR001867">
    <property type="entry name" value="OmpR/PhoB-type_DNA-bd"/>
</dbReference>
<evidence type="ECO:0000256" key="3">
    <source>
        <dbReference type="ARBA" id="ARBA00023125"/>
    </source>
</evidence>
<name>A0A7C9W713_9PSEU</name>
<proteinExistence type="inferred from homology"/>
<dbReference type="PANTHER" id="PTHR35807:SF1">
    <property type="entry name" value="TRANSCRIPTIONAL REGULATOR REDD"/>
    <property type="match status" value="1"/>
</dbReference>
<keyword evidence="4" id="KW-0804">Transcription</keyword>